<proteinExistence type="predicted"/>
<dbReference type="Proteomes" id="UP000186594">
    <property type="component" value="Unassembled WGS sequence"/>
</dbReference>
<organism evidence="1 2">
    <name type="scientific">Neolecta irregularis (strain DAH-3)</name>
    <dbReference type="NCBI Taxonomy" id="1198029"/>
    <lineage>
        <taxon>Eukaryota</taxon>
        <taxon>Fungi</taxon>
        <taxon>Dikarya</taxon>
        <taxon>Ascomycota</taxon>
        <taxon>Taphrinomycotina</taxon>
        <taxon>Neolectales</taxon>
        <taxon>Neolectaceae</taxon>
        <taxon>Neolecta</taxon>
    </lineage>
</organism>
<evidence type="ECO:0000313" key="1">
    <source>
        <dbReference type="EMBL" id="OLL24190.1"/>
    </source>
</evidence>
<protein>
    <submittedName>
        <fullName evidence="1">Uncharacterized protein</fullName>
    </submittedName>
</protein>
<dbReference type="AlphaFoldDB" id="A0A1U7LNE3"/>
<dbReference type="EMBL" id="LXFE01000941">
    <property type="protein sequence ID" value="OLL24190.1"/>
    <property type="molecule type" value="Genomic_DNA"/>
</dbReference>
<accession>A0A1U7LNE3</accession>
<sequence>MVKVTPAVELDMATWVISSSRFSKLLFVMAEQAETVELPGQPQLIEPPRYWQTVPGAQARSNHEPMT</sequence>
<evidence type="ECO:0000313" key="2">
    <source>
        <dbReference type="Proteomes" id="UP000186594"/>
    </source>
</evidence>
<gene>
    <name evidence="1" type="ORF">NEOLI_003001</name>
</gene>
<keyword evidence="2" id="KW-1185">Reference proteome</keyword>
<comment type="caution">
    <text evidence="1">The sequence shown here is derived from an EMBL/GenBank/DDBJ whole genome shotgun (WGS) entry which is preliminary data.</text>
</comment>
<name>A0A1U7LNE3_NEOID</name>
<reference evidence="1 2" key="1">
    <citation type="submission" date="2016-04" db="EMBL/GenBank/DDBJ databases">
        <title>Evolutionary innovation and constraint leading to complex multicellularity in the Ascomycota.</title>
        <authorList>
            <person name="Cisse O."/>
            <person name="Nguyen A."/>
            <person name="Hewitt D.A."/>
            <person name="Jedd G."/>
            <person name="Stajich J.E."/>
        </authorList>
    </citation>
    <scope>NUCLEOTIDE SEQUENCE [LARGE SCALE GENOMIC DNA]</scope>
    <source>
        <strain evidence="1 2">DAH-3</strain>
    </source>
</reference>